<reference evidence="1 2" key="1">
    <citation type="submission" date="2018-11" db="EMBL/GenBank/DDBJ databases">
        <authorList>
            <consortium name="Pathogen Informatics"/>
        </authorList>
    </citation>
    <scope>NUCLEOTIDE SEQUENCE [LARGE SCALE GENOMIC DNA]</scope>
    <source>
        <strain evidence="1 2">Zambia</strain>
    </source>
</reference>
<evidence type="ECO:0000313" key="2">
    <source>
        <dbReference type="Proteomes" id="UP000277204"/>
    </source>
</evidence>
<name>A0A3P7X0H3_9TREM</name>
<dbReference type="Proteomes" id="UP000277204">
    <property type="component" value="Unassembled WGS sequence"/>
</dbReference>
<dbReference type="AlphaFoldDB" id="A0A3P7X0H3"/>
<proteinExistence type="predicted"/>
<evidence type="ECO:0000313" key="1">
    <source>
        <dbReference type="EMBL" id="VDO52767.1"/>
    </source>
</evidence>
<protein>
    <submittedName>
        <fullName evidence="1">Uncharacterized protein</fullName>
    </submittedName>
</protein>
<sequence>MILNTLKMLNGATNQLYGIVSISNLPIRSRNLTTGRRLPFLLTLKPEVDGPDGSVSELIGVRGIV</sequence>
<organism evidence="1 2">
    <name type="scientific">Schistosoma margrebowiei</name>
    <dbReference type="NCBI Taxonomy" id="48269"/>
    <lineage>
        <taxon>Eukaryota</taxon>
        <taxon>Metazoa</taxon>
        <taxon>Spiralia</taxon>
        <taxon>Lophotrochozoa</taxon>
        <taxon>Platyhelminthes</taxon>
        <taxon>Trematoda</taxon>
        <taxon>Digenea</taxon>
        <taxon>Strigeidida</taxon>
        <taxon>Schistosomatoidea</taxon>
        <taxon>Schistosomatidae</taxon>
        <taxon>Schistosoma</taxon>
    </lineage>
</organism>
<keyword evidence="2" id="KW-1185">Reference proteome</keyword>
<accession>A0A3P7X0H3</accession>
<dbReference type="EMBL" id="UZAI01000410">
    <property type="protein sequence ID" value="VDO52767.1"/>
    <property type="molecule type" value="Genomic_DNA"/>
</dbReference>
<gene>
    <name evidence="1" type="ORF">SMRZ_LOCUS1750</name>
</gene>